<organism evidence="2 3">
    <name type="scientific">Popillia japonica</name>
    <name type="common">Japanese beetle</name>
    <dbReference type="NCBI Taxonomy" id="7064"/>
    <lineage>
        <taxon>Eukaryota</taxon>
        <taxon>Metazoa</taxon>
        <taxon>Ecdysozoa</taxon>
        <taxon>Arthropoda</taxon>
        <taxon>Hexapoda</taxon>
        <taxon>Insecta</taxon>
        <taxon>Pterygota</taxon>
        <taxon>Neoptera</taxon>
        <taxon>Endopterygota</taxon>
        <taxon>Coleoptera</taxon>
        <taxon>Polyphaga</taxon>
        <taxon>Scarabaeiformia</taxon>
        <taxon>Scarabaeidae</taxon>
        <taxon>Rutelinae</taxon>
        <taxon>Popillia</taxon>
    </lineage>
</organism>
<dbReference type="AlphaFoldDB" id="A0AAW1KG07"/>
<dbReference type="EMBL" id="JASPKY010000240">
    <property type="protein sequence ID" value="KAK9717468.1"/>
    <property type="molecule type" value="Genomic_DNA"/>
</dbReference>
<feature type="chain" id="PRO_5043609636" evidence="1">
    <location>
        <begin position="29"/>
        <end position="123"/>
    </location>
</feature>
<reference evidence="2 3" key="1">
    <citation type="journal article" date="2024" name="BMC Genomics">
        <title>De novo assembly and annotation of Popillia japonica's genome with initial clues to its potential as an invasive pest.</title>
        <authorList>
            <person name="Cucini C."/>
            <person name="Boschi S."/>
            <person name="Funari R."/>
            <person name="Cardaioli E."/>
            <person name="Iannotti N."/>
            <person name="Marturano G."/>
            <person name="Paoli F."/>
            <person name="Bruttini M."/>
            <person name="Carapelli A."/>
            <person name="Frati F."/>
            <person name="Nardi F."/>
        </authorList>
    </citation>
    <scope>NUCLEOTIDE SEQUENCE [LARGE SCALE GENOMIC DNA]</scope>
    <source>
        <strain evidence="2">DMR45628</strain>
    </source>
</reference>
<dbReference type="Proteomes" id="UP001458880">
    <property type="component" value="Unassembled WGS sequence"/>
</dbReference>
<name>A0AAW1KG07_POPJA</name>
<sequence>MVSSATLIQLLTRFFLVLALIAVASSSARPHFGDTNQSGADQDTSNLVDTSSGLTNEQMEQLLQRLVEYNRASQYPYGWERLIRGPEMKRQSRFRQCYFNPLSDNNLFKSAGTQPTKLILNMY</sequence>
<gene>
    <name evidence="2" type="ORF">QE152_g23704</name>
</gene>
<evidence type="ECO:0000313" key="2">
    <source>
        <dbReference type="EMBL" id="KAK9717468.1"/>
    </source>
</evidence>
<evidence type="ECO:0000313" key="3">
    <source>
        <dbReference type="Proteomes" id="UP001458880"/>
    </source>
</evidence>
<keyword evidence="1" id="KW-0732">Signal</keyword>
<keyword evidence="3" id="KW-1185">Reference proteome</keyword>
<protein>
    <submittedName>
        <fullName evidence="2">Uncharacterized protein</fullName>
    </submittedName>
</protein>
<comment type="caution">
    <text evidence="2">The sequence shown here is derived from an EMBL/GenBank/DDBJ whole genome shotgun (WGS) entry which is preliminary data.</text>
</comment>
<feature type="signal peptide" evidence="1">
    <location>
        <begin position="1"/>
        <end position="28"/>
    </location>
</feature>
<accession>A0AAW1KG07</accession>
<proteinExistence type="predicted"/>
<evidence type="ECO:0000256" key="1">
    <source>
        <dbReference type="SAM" id="SignalP"/>
    </source>
</evidence>